<dbReference type="Proteomes" id="UP000178776">
    <property type="component" value="Chromosome"/>
</dbReference>
<dbReference type="STRING" id="1108595.BKX93_08100"/>
<gene>
    <name evidence="2" type="ORF">BKX93_08100</name>
</gene>
<dbReference type="InterPro" id="IPR009937">
    <property type="entry name" value="Phage_holin_3_6"/>
</dbReference>
<keyword evidence="1" id="KW-1133">Transmembrane helix</keyword>
<dbReference type="GeneID" id="68841175"/>
<feature type="transmembrane region" description="Helical" evidence="1">
    <location>
        <begin position="51"/>
        <end position="71"/>
    </location>
</feature>
<proteinExistence type="predicted"/>
<evidence type="ECO:0008006" key="4">
    <source>
        <dbReference type="Google" id="ProtNLM"/>
    </source>
</evidence>
<dbReference type="RefSeq" id="WP_046167430.1">
    <property type="nucleotide sequence ID" value="NZ_CP017707.1"/>
</dbReference>
<sequence length="130" mass="13858">MSDTAQAPRPGTLRSFAGGLASLFLTRAELLTLEAQELKDEIVGNLLQGMLGLVLLGCGLIAAVLALWALTPQEWRIAVMAGLALLLCGGGIALLLGLRRRLRRQPAPFSTTLEEIRKDWTALGPGGERV</sequence>
<name>A0A1D9LFK9_9NEIS</name>
<dbReference type="AlphaFoldDB" id="A0A1D9LFK9"/>
<reference evidence="2 3" key="1">
    <citation type="submission" date="2016-10" db="EMBL/GenBank/DDBJ databases">
        <title>Chromobacterium muskegensis sp. nov., an insecticidal bacterium isolated from Sphagnum bogs.</title>
        <authorList>
            <person name="Sparks M.E."/>
            <person name="Blackburn M.B."/>
            <person name="Gundersen-Rindal D.E."/>
            <person name="Mitchell A."/>
            <person name="Farrar R."/>
            <person name="Kuhar D."/>
        </authorList>
    </citation>
    <scope>NUCLEOTIDE SEQUENCE [LARGE SCALE GENOMIC DNA]</scope>
    <source>
        <strain evidence="2 3">21-1</strain>
    </source>
</reference>
<organism evidence="2 3">
    <name type="scientific">Chromobacterium vaccinii</name>
    <dbReference type="NCBI Taxonomy" id="1108595"/>
    <lineage>
        <taxon>Bacteria</taxon>
        <taxon>Pseudomonadati</taxon>
        <taxon>Pseudomonadota</taxon>
        <taxon>Betaproteobacteria</taxon>
        <taxon>Neisseriales</taxon>
        <taxon>Chromobacteriaceae</taxon>
        <taxon>Chromobacterium</taxon>
    </lineage>
</organism>
<keyword evidence="1" id="KW-0472">Membrane</keyword>
<dbReference type="EMBL" id="CP017707">
    <property type="protein sequence ID" value="AOZ49964.1"/>
    <property type="molecule type" value="Genomic_DNA"/>
</dbReference>
<dbReference type="KEGG" id="cvc:BKX93_08100"/>
<accession>A0A1D9LFK9</accession>
<feature type="transmembrane region" description="Helical" evidence="1">
    <location>
        <begin position="77"/>
        <end position="98"/>
    </location>
</feature>
<evidence type="ECO:0000256" key="1">
    <source>
        <dbReference type="SAM" id="Phobius"/>
    </source>
</evidence>
<evidence type="ECO:0000313" key="3">
    <source>
        <dbReference type="Proteomes" id="UP000178776"/>
    </source>
</evidence>
<evidence type="ECO:0000313" key="2">
    <source>
        <dbReference type="EMBL" id="AOZ49964.1"/>
    </source>
</evidence>
<dbReference type="Pfam" id="PF07332">
    <property type="entry name" value="Phage_holin_3_6"/>
    <property type="match status" value="1"/>
</dbReference>
<protein>
    <recommendedName>
        <fullName evidence="4">Phage holin family protein</fullName>
    </recommendedName>
</protein>
<keyword evidence="1" id="KW-0812">Transmembrane</keyword>